<evidence type="ECO:0000259" key="12">
    <source>
        <dbReference type="Pfam" id="PF12627"/>
    </source>
</evidence>
<dbReference type="InterPro" id="IPR010206">
    <property type="entry name" value="PolA_pol_I"/>
</dbReference>
<organism evidence="13 14">
    <name type="scientific">Reinekea marinisedimentorum</name>
    <dbReference type="NCBI Taxonomy" id="230495"/>
    <lineage>
        <taxon>Bacteria</taxon>
        <taxon>Pseudomonadati</taxon>
        <taxon>Pseudomonadota</taxon>
        <taxon>Gammaproteobacteria</taxon>
        <taxon>Oceanospirillales</taxon>
        <taxon>Saccharospirillaceae</taxon>
        <taxon>Reinekea</taxon>
    </lineage>
</organism>
<evidence type="ECO:0000256" key="4">
    <source>
        <dbReference type="ARBA" id="ARBA00022840"/>
    </source>
</evidence>
<evidence type="ECO:0000259" key="10">
    <source>
        <dbReference type="Pfam" id="PF01743"/>
    </source>
</evidence>
<keyword evidence="2 7" id="KW-0808">Transferase</keyword>
<dbReference type="EMBL" id="SLZR01000005">
    <property type="protein sequence ID" value="TCS41637.1"/>
    <property type="molecule type" value="Genomic_DNA"/>
</dbReference>
<dbReference type="InterPro" id="IPR025866">
    <property type="entry name" value="PolyA_pol_arg_C_dom"/>
</dbReference>
<evidence type="ECO:0000256" key="2">
    <source>
        <dbReference type="ARBA" id="ARBA00022679"/>
    </source>
</evidence>
<dbReference type="InterPro" id="IPR043519">
    <property type="entry name" value="NT_sf"/>
</dbReference>
<dbReference type="NCBIfam" id="TIGR01942">
    <property type="entry name" value="pcnB"/>
    <property type="match status" value="1"/>
</dbReference>
<gene>
    <name evidence="7" type="primary">pcnB</name>
    <name evidence="13" type="ORF">BCF53_10564</name>
</gene>
<keyword evidence="14" id="KW-1185">Reference proteome</keyword>
<evidence type="ECO:0000313" key="14">
    <source>
        <dbReference type="Proteomes" id="UP000295793"/>
    </source>
</evidence>
<dbReference type="InterPro" id="IPR032828">
    <property type="entry name" value="PolyA_RNA-bd"/>
</dbReference>
<name>A0A4R3IB21_9GAMM</name>
<dbReference type="Pfam" id="PF01743">
    <property type="entry name" value="PolyA_pol"/>
    <property type="match status" value="1"/>
</dbReference>
<accession>A0A4R3IB21</accession>
<dbReference type="Pfam" id="PF12626">
    <property type="entry name" value="PolyA_pol_arg_C"/>
    <property type="match status" value="1"/>
</dbReference>
<dbReference type="GO" id="GO:1990817">
    <property type="term" value="F:poly(A) RNA polymerase activity"/>
    <property type="evidence" value="ECO:0007669"/>
    <property type="project" value="UniProtKB-UniRule"/>
</dbReference>
<dbReference type="Gene3D" id="3.30.460.10">
    <property type="entry name" value="Beta Polymerase, domain 2"/>
    <property type="match status" value="1"/>
</dbReference>
<comment type="similarity">
    <text evidence="7 8">Belongs to the tRNA nucleotidyltransferase/poly(A) polymerase family.</text>
</comment>
<dbReference type="GO" id="GO:0006397">
    <property type="term" value="P:mRNA processing"/>
    <property type="evidence" value="ECO:0007669"/>
    <property type="project" value="UniProtKB-KW"/>
</dbReference>
<dbReference type="SUPFAM" id="SSF81891">
    <property type="entry name" value="Poly A polymerase C-terminal region-like"/>
    <property type="match status" value="1"/>
</dbReference>
<dbReference type="EC" id="2.7.7.19" evidence="7"/>
<keyword evidence="1 7" id="KW-0507">mRNA processing</keyword>
<dbReference type="OrthoDB" id="9805698at2"/>
<proteinExistence type="inferred from homology"/>
<evidence type="ECO:0000256" key="5">
    <source>
        <dbReference type="ARBA" id="ARBA00022884"/>
    </source>
</evidence>
<feature type="active site" evidence="7">
    <location>
        <position position="149"/>
    </location>
</feature>
<dbReference type="Gene3D" id="1.10.3090.10">
    <property type="entry name" value="cca-adding enzyme, domain 2"/>
    <property type="match status" value="1"/>
</dbReference>
<dbReference type="FunFam" id="3.30.460.10:FF:000035">
    <property type="entry name" value="Poly(A) polymerase I"/>
    <property type="match status" value="1"/>
</dbReference>
<feature type="domain" description="Polymerase A arginine-rich C-terminal" evidence="11">
    <location>
        <begin position="324"/>
        <end position="440"/>
    </location>
</feature>
<evidence type="ECO:0000256" key="8">
    <source>
        <dbReference type="RuleBase" id="RU003953"/>
    </source>
</evidence>
<evidence type="ECO:0000313" key="13">
    <source>
        <dbReference type="EMBL" id="TCS41637.1"/>
    </source>
</evidence>
<dbReference type="GO" id="GO:0005524">
    <property type="term" value="F:ATP binding"/>
    <property type="evidence" value="ECO:0007669"/>
    <property type="project" value="UniProtKB-UniRule"/>
</dbReference>
<feature type="domain" description="tRNA nucleotidyltransferase/poly(A) polymerase RNA and SrmB- binding" evidence="12">
    <location>
        <begin position="207"/>
        <end position="267"/>
    </location>
</feature>
<dbReference type="HAMAP" id="MF_00957">
    <property type="entry name" value="PolyA_pol"/>
    <property type="match status" value="1"/>
</dbReference>
<dbReference type="RefSeq" id="WP_132701037.1">
    <property type="nucleotide sequence ID" value="NZ_SLZR01000005.1"/>
</dbReference>
<feature type="compositionally biased region" description="Basic residues" evidence="9">
    <location>
        <begin position="432"/>
        <end position="441"/>
    </location>
</feature>
<dbReference type="CDD" id="cd05398">
    <property type="entry name" value="NT_ClassII-CCAase"/>
    <property type="match status" value="1"/>
</dbReference>
<keyword evidence="5 7" id="KW-0694">RNA-binding</keyword>
<evidence type="ECO:0000256" key="3">
    <source>
        <dbReference type="ARBA" id="ARBA00022741"/>
    </source>
</evidence>
<comment type="function">
    <text evidence="7">Adds poly(A) tail to the 3' end of many RNAs, which usually targets these RNAs for decay. Plays a significant role in the global control of gene expression, through influencing the rate of transcript degradation, and in the general RNA quality control.</text>
</comment>
<feature type="region of interest" description="Disordered" evidence="9">
    <location>
        <begin position="423"/>
        <end position="447"/>
    </location>
</feature>
<dbReference type="InterPro" id="IPR002646">
    <property type="entry name" value="PolA_pol_head_dom"/>
</dbReference>
<dbReference type="GO" id="GO:0043633">
    <property type="term" value="P:polyadenylation-dependent RNA catabolic process"/>
    <property type="evidence" value="ECO:0007669"/>
    <property type="project" value="InterPro"/>
</dbReference>
<evidence type="ECO:0000256" key="1">
    <source>
        <dbReference type="ARBA" id="ARBA00022664"/>
    </source>
</evidence>
<dbReference type="Pfam" id="PF12627">
    <property type="entry name" value="PolyA_pol_RNAbd"/>
    <property type="match status" value="1"/>
</dbReference>
<protein>
    <recommendedName>
        <fullName evidence="7">Poly(A) polymerase I</fullName>
        <shortName evidence="7">PAP I</shortName>
        <ecNumber evidence="7">2.7.7.19</ecNumber>
    </recommendedName>
</protein>
<dbReference type="InterPro" id="IPR052191">
    <property type="entry name" value="tRNA_ntf/polyA_polymerase_I"/>
</dbReference>
<feature type="active site" evidence="7">
    <location>
        <position position="70"/>
    </location>
</feature>
<dbReference type="GO" id="GO:0003723">
    <property type="term" value="F:RNA binding"/>
    <property type="evidence" value="ECO:0007669"/>
    <property type="project" value="UniProtKB-UniRule"/>
</dbReference>
<comment type="catalytic activity">
    <reaction evidence="7">
        <text>RNA(n) + ATP = RNA(n)-3'-adenine ribonucleotide + diphosphate</text>
        <dbReference type="Rhea" id="RHEA:11332"/>
        <dbReference type="Rhea" id="RHEA-COMP:14527"/>
        <dbReference type="Rhea" id="RHEA-COMP:17347"/>
        <dbReference type="ChEBI" id="CHEBI:30616"/>
        <dbReference type="ChEBI" id="CHEBI:33019"/>
        <dbReference type="ChEBI" id="CHEBI:140395"/>
        <dbReference type="ChEBI" id="CHEBI:173115"/>
        <dbReference type="EC" id="2.7.7.19"/>
    </reaction>
</comment>
<dbReference type="Proteomes" id="UP000295793">
    <property type="component" value="Unassembled WGS sequence"/>
</dbReference>
<evidence type="ECO:0000259" key="11">
    <source>
        <dbReference type="Pfam" id="PF12626"/>
    </source>
</evidence>
<feature type="active site" evidence="7">
    <location>
        <position position="72"/>
    </location>
</feature>
<dbReference type="PANTHER" id="PTHR43051:SF1">
    <property type="entry name" value="POLYNUCLEOTIDE ADENYLYLTRANSFERASE FAMILY PROTEIN"/>
    <property type="match status" value="1"/>
</dbReference>
<comment type="caution">
    <text evidence="13">The sequence shown here is derived from an EMBL/GenBank/DDBJ whole genome shotgun (WGS) entry which is preliminary data.</text>
</comment>
<dbReference type="PANTHER" id="PTHR43051">
    <property type="entry name" value="POLYNUCLEOTIDE ADENYLYLTRANSFERASE FAMILY PROTEIN"/>
    <property type="match status" value="1"/>
</dbReference>
<feature type="domain" description="Poly A polymerase head" evidence="10">
    <location>
        <begin position="52"/>
        <end position="180"/>
    </location>
</feature>
<evidence type="ECO:0000256" key="6">
    <source>
        <dbReference type="ARBA" id="ARBA00023163"/>
    </source>
</evidence>
<dbReference type="SUPFAM" id="SSF81301">
    <property type="entry name" value="Nucleotidyltransferase"/>
    <property type="match status" value="1"/>
</dbReference>
<reference evidence="13 14" key="1">
    <citation type="submission" date="2019-03" db="EMBL/GenBank/DDBJ databases">
        <title>Genomic Encyclopedia of Archaeal and Bacterial Type Strains, Phase II (KMG-II): from individual species to whole genera.</title>
        <authorList>
            <person name="Goeker M."/>
        </authorList>
    </citation>
    <scope>NUCLEOTIDE SEQUENCE [LARGE SCALE GENOMIC DNA]</scope>
    <source>
        <strain evidence="13 14">DSM 15388</strain>
    </source>
</reference>
<evidence type="ECO:0000256" key="7">
    <source>
        <dbReference type="HAMAP-Rule" id="MF_00957"/>
    </source>
</evidence>
<sequence>MVVKWIKRWLNQPEQHSKLIEVERDDHQVSRKKVSHNALKVLYRLQNSGYEAYLVGGCVRDIQLGFTPKDFDVATNATPENIRKLFSNSRIIGRRFRIVHVTFGREIIEVTTFRGEANEDHSDQKQSSEGLLLRDNVYGTLEDDAKRRDFTINAMYYTPKNFSIRAYPQGMKDLAEKKIRIIGDPETRYREDPVRMLRAVRFAAKLDFTIEPKTEKPIREQAPLLTHIAPARLFDEVIKLLMSGKGLETWRLMQKYELVEPLLPLTHQVLQTQSDQHFDTFIEKALINTDKRINAGKPVTPAFLYAALLWPAVRQQAEHNMDMGSPEMPGWHKAMGQVLERQVKTIAIPKRFSLPMKEIWELQLRLPKRSVKRAEQLVGHPRFRAAYDFVLLREESGENLNGLGQWWTNYQEAHPDQRAKLVNNLRSDQMQKRKRRRPRNKKPTEQS</sequence>
<dbReference type="AlphaFoldDB" id="A0A4R3IB21"/>
<keyword evidence="6 7" id="KW-0804">Transcription</keyword>
<evidence type="ECO:0000256" key="9">
    <source>
        <dbReference type="SAM" id="MobiDB-lite"/>
    </source>
</evidence>
<keyword evidence="3 7" id="KW-0547">Nucleotide-binding</keyword>
<keyword evidence="4 7" id="KW-0067">ATP-binding</keyword>